<organism evidence="1 2">
    <name type="scientific">Alloprevotella tannerae ATCC 51259</name>
    <dbReference type="NCBI Taxonomy" id="626522"/>
    <lineage>
        <taxon>Bacteria</taxon>
        <taxon>Pseudomonadati</taxon>
        <taxon>Bacteroidota</taxon>
        <taxon>Bacteroidia</taxon>
        <taxon>Bacteroidales</taxon>
        <taxon>Prevotellaceae</taxon>
        <taxon>Alloprevotella</taxon>
    </lineage>
</organism>
<proteinExistence type="predicted"/>
<name>C9LD76_9BACT</name>
<comment type="caution">
    <text evidence="1">The sequence shown here is derived from an EMBL/GenBank/DDBJ whole genome shotgun (WGS) entry which is preliminary data.</text>
</comment>
<dbReference type="EMBL" id="ACIJ02000002">
    <property type="protein sequence ID" value="EEX72908.1"/>
    <property type="molecule type" value="Genomic_DNA"/>
</dbReference>
<dbReference type="STRING" id="626522.GCWU000325_00072"/>
<dbReference type="HOGENOM" id="CLU_2131209_0_0_10"/>
<reference evidence="1" key="1">
    <citation type="submission" date="2009-09" db="EMBL/GenBank/DDBJ databases">
        <authorList>
            <person name="Weinstock G."/>
            <person name="Sodergren E."/>
            <person name="Clifton S."/>
            <person name="Fulton L."/>
            <person name="Fulton B."/>
            <person name="Courtney L."/>
            <person name="Fronick C."/>
            <person name="Harrison M."/>
            <person name="Strong C."/>
            <person name="Farmer C."/>
            <person name="Delahaunty K."/>
            <person name="Markovic C."/>
            <person name="Hall O."/>
            <person name="Minx P."/>
            <person name="Tomlinson C."/>
            <person name="Mitreva M."/>
            <person name="Nelson J."/>
            <person name="Hou S."/>
            <person name="Wollam A."/>
            <person name="Pepin K.H."/>
            <person name="Johnson M."/>
            <person name="Bhonagiri V."/>
            <person name="Nash W.E."/>
            <person name="Warren W."/>
            <person name="Chinwalla A."/>
            <person name="Mardis E.R."/>
            <person name="Wilson R.K."/>
        </authorList>
    </citation>
    <scope>NUCLEOTIDE SEQUENCE [LARGE SCALE GENOMIC DNA]</scope>
    <source>
        <strain evidence="1">ATCC 51259</strain>
    </source>
</reference>
<evidence type="ECO:0000313" key="2">
    <source>
        <dbReference type="Proteomes" id="UP000003460"/>
    </source>
</evidence>
<sequence>MSKKGKNFFYAPLDFTPPKIILRLYARERTNVRSRAYNFALVRVHLFSRERNATKYAVPHRRSSFLIVFQALWLVDRYGTGLNRYCVSKISAYNEVCMIGCVTMEDETLKGIG</sequence>
<dbReference type="Proteomes" id="UP000003460">
    <property type="component" value="Unassembled WGS sequence"/>
</dbReference>
<accession>C9LD76</accession>
<dbReference type="AlphaFoldDB" id="C9LD76"/>
<gene>
    <name evidence="1" type="ORF">GCWU000325_00072</name>
</gene>
<evidence type="ECO:0000313" key="1">
    <source>
        <dbReference type="EMBL" id="EEX72908.1"/>
    </source>
</evidence>
<keyword evidence="2" id="KW-1185">Reference proteome</keyword>
<protein>
    <submittedName>
        <fullName evidence="1">Uncharacterized protein</fullName>
    </submittedName>
</protein>